<dbReference type="InterPro" id="IPR026820">
    <property type="entry name" value="VioB/RebD_dom"/>
</dbReference>
<feature type="domain" description="Iminophenyl-pyruvate dimer synthase" evidence="1">
    <location>
        <begin position="666"/>
        <end position="906"/>
    </location>
</feature>
<sequence length="1079" mass="119726">MSVFDLPRLHFAGTAWTGLPTGPRNGLLDLATNTALLDGAPFPLDRAPSEYHDRLQRQGARVDASGRKTPEGEFSAAKGTNFSGNGHFWIDAAVISTESTAGDVRQDDPVVGRSVDMWGHYNEYLATTFNRARVFDVDPASNWTTTLMVGHFCFGRTDRSLDTGYMVSGPVTGTHPPRWHEFAPAEQTRHLPPGWNVPRSVVHQLVVRDDDGLRWLEEASISPAVTRMRSLLDQGGADGLVVQFCLRNMVPPQSQDRPSSWTLRGTIAPWKTSEPVTTPAGRLLTPVALDADGPLVLGNLTVDVSDLVTFNMVNAAHEDEGVDCATASEGSAGWDLELRTNDTNTLIAAVPRGWGTDVSCGVITVAAQTNPDMARTEGLRLVGHHPQLGTRVLLQEAQTRLVVDDFPGFVEHPRGPEDCSHDYEVGFQALFRGRPAPVGPIRVSQCHNPRSLPSVRARSVSDAYPDHVAIVRLRGSSREWSHSCVVRTDPLGRGTFTVRGARGGGCRLLLTADTDDEPHGTAAPGYDNDDELRYWSGSSWLAVRVLPDHWHLERIPQEEVTFEVLYQHVFAYYEHCYSFMRSGVFSLADRFRVETHPDLIWQMCDPENREKTYYMPPSRDLTEPQAGLLLKYLRQRRAMSTVPIRVPAASPENRGISTRGALVDALRHGARIELAVMLQYLYAAFSVPTYGAGAEYVRTGLWTPEQLRLACGDGGETRDEGIRGTLLGVAREEMIHYLVVNNILMAIGEPFCVPHLDFGTINGDLMVPLDFSLEPLGFGSLQRFIQIEKPEGLDGEIRRGDLQGMDASGQGVRYSSLSELYNNIRDGLQRVPDLFMVERGRGGGEHHLFLRESLNTEHPDYQLEVDDLPSALFAVDFVAEQGEGGVRTTEVAETEEESHYDTFVRVFDLLAREHDKARQASRAPWEPAYPVVRNPTLREGDHAKEPVTDPRAREVMLLFDRSYFMMLQLMVQHFGQQPDASLRRSVLMNSAIDVMTGVMRPLAELLVTLPSGRPGKTAGPSFELESVPGFVSRPDVAARMLQTRFDELARAARECPLVPDRVTENLAFLAQRYRTSGRK</sequence>
<reference evidence="2" key="1">
    <citation type="submission" date="2020-04" db="EMBL/GenBank/DDBJ databases">
        <title>Discovery, Biosynthesis and Heterologous Production of Loongmycin A, a Potent Anti-Cancer indolocarbazole alkaloid.</title>
        <authorList>
            <person name="Yang C."/>
            <person name="Zhang B."/>
            <person name="Xue W."/>
            <person name="Li W."/>
            <person name="Xu Z."/>
            <person name="Shi J."/>
            <person name="Shen Y."/>
            <person name="Jiao R."/>
            <person name="Tan R."/>
            <person name="Ge H."/>
        </authorList>
    </citation>
    <scope>NUCLEOTIDE SEQUENCE</scope>
    <source>
        <strain evidence="2">NA01583</strain>
    </source>
</reference>
<protein>
    <submittedName>
        <fullName evidence="2">LooD</fullName>
    </submittedName>
</protein>
<name>A0A6M5K8F8_9ACTN</name>
<dbReference type="Pfam" id="PF12902">
    <property type="entry name" value="Ferritin-like"/>
    <property type="match status" value="1"/>
</dbReference>
<dbReference type="Gene3D" id="1.20.1260.10">
    <property type="match status" value="1"/>
</dbReference>
<dbReference type="InterPro" id="IPR012347">
    <property type="entry name" value="Ferritin-like"/>
</dbReference>
<dbReference type="EMBL" id="MT371051">
    <property type="protein sequence ID" value="QJU69519.1"/>
    <property type="molecule type" value="Genomic_DNA"/>
</dbReference>
<evidence type="ECO:0000259" key="1">
    <source>
        <dbReference type="Pfam" id="PF12902"/>
    </source>
</evidence>
<proteinExistence type="predicted"/>
<organism evidence="2">
    <name type="scientific">Nocardiopsis flavescens</name>
    <dbReference type="NCBI Taxonomy" id="758803"/>
    <lineage>
        <taxon>Bacteria</taxon>
        <taxon>Bacillati</taxon>
        <taxon>Actinomycetota</taxon>
        <taxon>Actinomycetes</taxon>
        <taxon>Streptosporangiales</taxon>
        <taxon>Nocardiopsidaceae</taxon>
        <taxon>Nocardiopsis</taxon>
    </lineage>
</organism>
<dbReference type="AlphaFoldDB" id="A0A6M5K8F8"/>
<evidence type="ECO:0000313" key="2">
    <source>
        <dbReference type="EMBL" id="QJU69519.1"/>
    </source>
</evidence>
<accession>A0A6M5K8F8</accession>